<name>A0A6C0JI61_9ZZZZ</name>
<reference evidence="2" key="1">
    <citation type="journal article" date="2020" name="Nature">
        <title>Giant virus diversity and host interactions through global metagenomics.</title>
        <authorList>
            <person name="Schulz F."/>
            <person name="Roux S."/>
            <person name="Paez-Espino D."/>
            <person name="Jungbluth S."/>
            <person name="Walsh D.A."/>
            <person name="Denef V.J."/>
            <person name="McMahon K.D."/>
            <person name="Konstantinidis K.T."/>
            <person name="Eloe-Fadrosh E.A."/>
            <person name="Kyrpides N.C."/>
            <person name="Woyke T."/>
        </authorList>
    </citation>
    <scope>NUCLEOTIDE SEQUENCE</scope>
    <source>
        <strain evidence="2">GVMAG-M-3300027708-51</strain>
    </source>
</reference>
<evidence type="ECO:0000256" key="1">
    <source>
        <dbReference type="SAM" id="MobiDB-lite"/>
    </source>
</evidence>
<evidence type="ECO:0000313" key="2">
    <source>
        <dbReference type="EMBL" id="QHU04466.1"/>
    </source>
</evidence>
<protein>
    <submittedName>
        <fullName evidence="2">Uncharacterized protein</fullName>
    </submittedName>
</protein>
<accession>A0A6C0JI61</accession>
<organism evidence="2">
    <name type="scientific">viral metagenome</name>
    <dbReference type="NCBI Taxonomy" id="1070528"/>
    <lineage>
        <taxon>unclassified sequences</taxon>
        <taxon>metagenomes</taxon>
        <taxon>organismal metagenomes</taxon>
    </lineage>
</organism>
<feature type="region of interest" description="Disordered" evidence="1">
    <location>
        <begin position="237"/>
        <end position="300"/>
    </location>
</feature>
<dbReference type="EMBL" id="MN740401">
    <property type="protein sequence ID" value="QHU04466.1"/>
    <property type="molecule type" value="Genomic_DNA"/>
</dbReference>
<feature type="compositionally biased region" description="Acidic residues" evidence="1">
    <location>
        <begin position="240"/>
        <end position="251"/>
    </location>
</feature>
<proteinExistence type="predicted"/>
<sequence length="300" mass="32186">MSASAIVPSETLDISRVTIGDIRANKAGGKTVPIRYNGQNFQIRIPRIFYPAGVVTRTDDQGKSSYSLLASLKGCDTYVKDRAGSDAGEIGGLYNFMLDLQEKIIQHAVLNGGKWFGKSKSEAVLRETMKPILNPSVEKVNGEWVPSGKYPPSLRMKISVWDGAVSLDAMDPNGDSIAVTLDNIEQVFAKRMEGRMVIAPSIYVTGTGFGVTWRVVLAKIFPPSRVSAKAAFADIKEPEDNAAEEELDGEDSVQVPVAEPEEEERAPPPQMNRANTGGAGAPPVTAAKPGRKRAAVAAAQ</sequence>
<dbReference type="AlphaFoldDB" id="A0A6C0JI61"/>